<evidence type="ECO:0000313" key="2">
    <source>
        <dbReference type="Proteomes" id="UP001056576"/>
    </source>
</evidence>
<reference evidence="1 2" key="1">
    <citation type="submission" date="2022-05" db="EMBL/GenBank/DDBJ databases">
        <authorList>
            <person name="Friedrich I."/>
            <person name="Poehlein A."/>
            <person name="Schneider D."/>
            <person name="Hertel R."/>
            <person name="Daniel R."/>
        </authorList>
    </citation>
    <scope>NUCLEOTIDE SEQUENCE [LARGE SCALE GENOMIC DNA]</scope>
</reference>
<name>A0A9E7MRQ2_9CAUD</name>
<gene>
    <name evidence="1" type="ORF">KIKIMORA_00160</name>
</gene>
<protein>
    <submittedName>
        <fullName evidence="1">Uncharacterized protein</fullName>
    </submittedName>
</protein>
<dbReference type="EMBL" id="ON529857">
    <property type="protein sequence ID" value="USN15163.1"/>
    <property type="molecule type" value="Genomic_DNA"/>
</dbReference>
<organism evidence="1 2">
    <name type="scientific">Brevundimonas phage vB_BpoS-Kikimora</name>
    <dbReference type="NCBI Taxonomy" id="2948601"/>
    <lineage>
        <taxon>Viruses</taxon>
        <taxon>Duplodnaviria</taxon>
        <taxon>Heunggongvirae</taxon>
        <taxon>Uroviricota</taxon>
        <taxon>Caudoviricetes</taxon>
        <taxon>Jeanschmidtviridae</taxon>
        <taxon>Kikimoravirus</taxon>
        <taxon>Kikimoravirus kikimora</taxon>
    </lineage>
</organism>
<dbReference type="Proteomes" id="UP001056576">
    <property type="component" value="Segment"/>
</dbReference>
<accession>A0A9E7MRQ2</accession>
<evidence type="ECO:0000313" key="1">
    <source>
        <dbReference type="EMBL" id="USN15163.1"/>
    </source>
</evidence>
<keyword evidence="2" id="KW-1185">Reference proteome</keyword>
<proteinExistence type="predicted"/>
<sequence length="55" mass="6546">MTDKITKRQAETAIDNLRTLVETLWMQIGPANRDRSLENLTTIERYINKDWRKTP</sequence>